<feature type="transmembrane region" description="Helical" evidence="1">
    <location>
        <begin position="199"/>
        <end position="221"/>
    </location>
</feature>
<feature type="transmembrane region" description="Helical" evidence="1">
    <location>
        <begin position="283"/>
        <end position="304"/>
    </location>
</feature>
<sequence>MDVFEMEEHARVEAKSIILTSLYMAMYGFLTMPYPHASIIIYHKGCTQYAVFPEQYDILRSQMDVLQQSFLVMIGCLFILSWSIFFMGAFDSTIMMFLLRGLQLIHVIYQTGKIGFFFCNHPEVLNMMLVETRSLAKCLPENAREDIRYLVQNLYLLILLFISQWFIMTGLFSVIPDQEEDEDDDDEETETPEEFQKTVIWRCTLIVVMIITSLTSFAQFLDSLPKIKENEAKLVGINSRLVSDFEKMRGAICVSHVFPLIASIKALLYAMKSDMTSRDDAFKIARIIICSNFTILVVFLFEVYTFRSMNVGDFMAIVHNLTGDWIHRLFGVSLTAFIFIFQCGTLMKISEFFQLAERFYD</sequence>
<name>A0A1I7TWH1_9PELO</name>
<evidence type="ECO:0000313" key="2">
    <source>
        <dbReference type="Proteomes" id="UP000095282"/>
    </source>
</evidence>
<dbReference type="WBParaSite" id="Csp11.Scaffold629.g12477.t1">
    <property type="protein sequence ID" value="Csp11.Scaffold629.g12477.t1"/>
    <property type="gene ID" value="Csp11.Scaffold629.g12477"/>
</dbReference>
<feature type="transmembrane region" description="Helical" evidence="1">
    <location>
        <begin position="325"/>
        <end position="347"/>
    </location>
</feature>
<feature type="transmembrane region" description="Helical" evidence="1">
    <location>
        <begin position="70"/>
        <end position="90"/>
    </location>
</feature>
<reference evidence="3" key="1">
    <citation type="submission" date="2016-11" db="UniProtKB">
        <authorList>
            <consortium name="WormBaseParasite"/>
        </authorList>
    </citation>
    <scope>IDENTIFICATION</scope>
</reference>
<keyword evidence="1" id="KW-0472">Membrane</keyword>
<keyword evidence="1" id="KW-0812">Transmembrane</keyword>
<dbReference type="Proteomes" id="UP000095282">
    <property type="component" value="Unplaced"/>
</dbReference>
<feature type="transmembrane region" description="Helical" evidence="1">
    <location>
        <begin position="154"/>
        <end position="175"/>
    </location>
</feature>
<dbReference type="AlphaFoldDB" id="A0A1I7TWH1"/>
<accession>A0A1I7TWH1</accession>
<keyword evidence="2" id="KW-1185">Reference proteome</keyword>
<proteinExistence type="predicted"/>
<organism evidence="2 3">
    <name type="scientific">Caenorhabditis tropicalis</name>
    <dbReference type="NCBI Taxonomy" id="1561998"/>
    <lineage>
        <taxon>Eukaryota</taxon>
        <taxon>Metazoa</taxon>
        <taxon>Ecdysozoa</taxon>
        <taxon>Nematoda</taxon>
        <taxon>Chromadorea</taxon>
        <taxon>Rhabditida</taxon>
        <taxon>Rhabditina</taxon>
        <taxon>Rhabditomorpha</taxon>
        <taxon>Rhabditoidea</taxon>
        <taxon>Rhabditidae</taxon>
        <taxon>Peloderinae</taxon>
        <taxon>Caenorhabditis</taxon>
    </lineage>
</organism>
<evidence type="ECO:0000313" key="3">
    <source>
        <dbReference type="WBParaSite" id="Csp11.Scaffold629.g12477.t1"/>
    </source>
</evidence>
<feature type="transmembrane region" description="Helical" evidence="1">
    <location>
        <begin position="250"/>
        <end position="271"/>
    </location>
</feature>
<evidence type="ECO:0000256" key="1">
    <source>
        <dbReference type="SAM" id="Phobius"/>
    </source>
</evidence>
<keyword evidence="1" id="KW-1133">Transmembrane helix</keyword>
<protein>
    <submittedName>
        <fullName evidence="3">G protein-coupled receptor</fullName>
    </submittedName>
</protein>